<keyword evidence="3" id="KW-0238">DNA-binding</keyword>
<dbReference type="GO" id="GO:0140664">
    <property type="term" value="F:ATP-dependent DNA damage sensor activity"/>
    <property type="evidence" value="ECO:0007669"/>
    <property type="project" value="InterPro"/>
</dbReference>
<dbReference type="Proteomes" id="UP001156218">
    <property type="component" value="Chromosome"/>
</dbReference>
<reference evidence="9 12" key="2">
    <citation type="submission" date="2021-06" db="EMBL/GenBank/DDBJ databases">
        <title>Interrogation of the integrated mobile genetic elements in gut-associated Bacteroides with a consensus prediction approach.</title>
        <authorList>
            <person name="Campbell D.E."/>
            <person name="Leigh J.R."/>
            <person name="Kim T."/>
            <person name="England W."/>
            <person name="Whitaker R.J."/>
            <person name="Degnan P.H."/>
        </authorList>
    </citation>
    <scope>NUCLEOTIDE SEQUENCE</scope>
    <source>
        <strain evidence="10">VPI-3443</strain>
        <strain evidence="9 12">WAL8669</strain>
    </source>
</reference>
<feature type="transmembrane region" description="Helical" evidence="5">
    <location>
        <begin position="240"/>
        <end position="257"/>
    </location>
</feature>
<dbReference type="EMBL" id="CP083685">
    <property type="protein sequence ID" value="UYU89742.1"/>
    <property type="molecule type" value="Genomic_DNA"/>
</dbReference>
<feature type="domain" description="DNA mismatch repair proteins mutS family" evidence="7">
    <location>
        <begin position="424"/>
        <end position="604"/>
    </location>
</feature>
<dbReference type="GO" id="GO:0005524">
    <property type="term" value="F:ATP binding"/>
    <property type="evidence" value="ECO:0007669"/>
    <property type="project" value="UniProtKB-KW"/>
</dbReference>
<dbReference type="EMBL" id="QSJP01000020">
    <property type="protein sequence ID" value="RHD84326.1"/>
    <property type="molecule type" value="Genomic_DNA"/>
</dbReference>
<sequence length="604" mass="69227">MEKQENIIATYQQIIQETEKQLQKARKRIRYISLLRLILFVEAVASAIIFWSDGWLKLIVLTVLPIIAFIWLVQSHNRWFYWKDYLKKKIEINQQELRALQYDFSDFDNGKEYIDPSHLYTFDLDIFGEHSLFQYINRTSTPIGKQRLANWFNAHLEEKEAIEQRQEAIRELSSELEFRQQFRLLGLLYKGKPSDTSAIKEWVNSPSDYRKHAFLRILPTAVGIINLLCIGATILGFLPASISGIVFACFVVFSFIFSKGITKIQATYGEKLQILSTYADQILITEKKEMHSPALQQLKAELTSQNQTASQSVHRLAKLMNALDQRGNLLMSTILNGLLFWELRQVMQIEKWKEAHSADLPRWIEAIGAIDAYCSLATFSYNHPDYIYPQITSQSFHLQAEALGHPLMDRNKCVRNGIDMEKRPFFIIITGANMAGKSTYLRTVGVNYLLACIGAPVWAAKMEIFPARLVTSLRTSDSLTDNESYFFAELKRLKLIIDKLKAGEELFIILDEILKGTNSMDKQKGSFALIKQFMSMDANGIIATHDLLLGTLIDAFPQNIRNYCFEADITNNELTFSYQMRSGVAQNMNACFLMKKMGIAVIDG</sequence>
<gene>
    <name evidence="8" type="ORF">DW780_19190</name>
    <name evidence="9" type="ORF">KQP68_09660</name>
    <name evidence="10" type="ORF">KQP74_17540</name>
</gene>
<evidence type="ECO:0000259" key="6">
    <source>
        <dbReference type="SMART" id="SM00533"/>
    </source>
</evidence>
<dbReference type="GO" id="GO:0005829">
    <property type="term" value="C:cytosol"/>
    <property type="evidence" value="ECO:0007669"/>
    <property type="project" value="TreeGrafter"/>
</dbReference>
<dbReference type="Proteomes" id="UP001162960">
    <property type="component" value="Chromosome"/>
</dbReference>
<dbReference type="GO" id="GO:0006298">
    <property type="term" value="P:mismatch repair"/>
    <property type="evidence" value="ECO:0007669"/>
    <property type="project" value="InterPro"/>
</dbReference>
<dbReference type="AlphaFoldDB" id="A0A139KCY3"/>
<evidence type="ECO:0000259" key="7">
    <source>
        <dbReference type="SMART" id="SM00534"/>
    </source>
</evidence>
<evidence type="ECO:0000256" key="1">
    <source>
        <dbReference type="ARBA" id="ARBA00022741"/>
    </source>
</evidence>
<dbReference type="SUPFAM" id="SSF52540">
    <property type="entry name" value="P-loop containing nucleoside triphosphate hydrolases"/>
    <property type="match status" value="1"/>
</dbReference>
<evidence type="ECO:0000313" key="11">
    <source>
        <dbReference type="Proteomes" id="UP000284785"/>
    </source>
</evidence>
<keyword evidence="2" id="KW-0067">ATP-binding</keyword>
<dbReference type="GO" id="GO:0030983">
    <property type="term" value="F:mismatched DNA binding"/>
    <property type="evidence" value="ECO:0007669"/>
    <property type="project" value="InterPro"/>
</dbReference>
<dbReference type="Pfam" id="PF00488">
    <property type="entry name" value="MutS_V"/>
    <property type="match status" value="1"/>
</dbReference>
<dbReference type="InterPro" id="IPR036187">
    <property type="entry name" value="DNA_mismatch_repair_MutS_sf"/>
</dbReference>
<evidence type="ECO:0000313" key="12">
    <source>
        <dbReference type="Proteomes" id="UP001156218"/>
    </source>
</evidence>
<dbReference type="PANTHER" id="PTHR11361">
    <property type="entry name" value="DNA MISMATCH REPAIR PROTEIN MUTS FAMILY MEMBER"/>
    <property type="match status" value="1"/>
</dbReference>
<dbReference type="Proteomes" id="UP000284785">
    <property type="component" value="Unassembled WGS sequence"/>
</dbReference>
<feature type="transmembrane region" description="Helical" evidence="5">
    <location>
        <begin position="213"/>
        <end position="234"/>
    </location>
</feature>
<evidence type="ECO:0000256" key="5">
    <source>
        <dbReference type="SAM" id="Phobius"/>
    </source>
</evidence>
<evidence type="ECO:0000313" key="9">
    <source>
        <dbReference type="EMBL" id="UYU68516.1"/>
    </source>
</evidence>
<reference evidence="8 11" key="1">
    <citation type="submission" date="2018-08" db="EMBL/GenBank/DDBJ databases">
        <title>A genome reference for cultivated species of the human gut microbiota.</title>
        <authorList>
            <person name="Zou Y."/>
            <person name="Xue W."/>
            <person name="Luo G."/>
        </authorList>
    </citation>
    <scope>NUCLEOTIDE SEQUENCE [LARGE SCALE GENOMIC DNA]</scope>
    <source>
        <strain evidence="8 11">AM30-26</strain>
    </source>
</reference>
<evidence type="ECO:0000256" key="2">
    <source>
        <dbReference type="ARBA" id="ARBA00022840"/>
    </source>
</evidence>
<keyword evidence="4" id="KW-0175">Coiled coil</keyword>
<dbReference type="FunFam" id="3.40.50.300:FF:001552">
    <property type="entry name" value="Mismatch repair ATPase (MutS family)"/>
    <property type="match status" value="1"/>
</dbReference>
<feature type="transmembrane region" description="Helical" evidence="5">
    <location>
        <begin position="29"/>
        <end position="49"/>
    </location>
</feature>
<evidence type="ECO:0000256" key="4">
    <source>
        <dbReference type="SAM" id="Coils"/>
    </source>
</evidence>
<dbReference type="InterPro" id="IPR000432">
    <property type="entry name" value="DNA_mismatch_repair_MutS_C"/>
</dbReference>
<dbReference type="InterPro" id="IPR045076">
    <property type="entry name" value="MutS"/>
</dbReference>
<dbReference type="PANTHER" id="PTHR11361:SF99">
    <property type="entry name" value="DNA MISMATCH REPAIR PROTEIN"/>
    <property type="match status" value="1"/>
</dbReference>
<evidence type="ECO:0000256" key="3">
    <source>
        <dbReference type="ARBA" id="ARBA00023125"/>
    </source>
</evidence>
<evidence type="ECO:0000313" key="8">
    <source>
        <dbReference type="EMBL" id="RHD84326.1"/>
    </source>
</evidence>
<dbReference type="InterPro" id="IPR027417">
    <property type="entry name" value="P-loop_NTPase"/>
</dbReference>
<feature type="coiled-coil region" evidence="4">
    <location>
        <begin position="1"/>
        <end position="28"/>
    </location>
</feature>
<dbReference type="Pfam" id="PF05192">
    <property type="entry name" value="MutS_III"/>
    <property type="match status" value="1"/>
</dbReference>
<name>A0A139KCY3_BACT4</name>
<keyword evidence="1" id="KW-0547">Nucleotide-binding</keyword>
<dbReference type="CDD" id="cd03283">
    <property type="entry name" value="ABC_MutS-like"/>
    <property type="match status" value="1"/>
</dbReference>
<dbReference type="RefSeq" id="WP_048692517.1">
    <property type="nucleotide sequence ID" value="NZ_CABJDH010000021.1"/>
</dbReference>
<dbReference type="InterPro" id="IPR007696">
    <property type="entry name" value="DNA_mismatch_repair_MutS_core"/>
</dbReference>
<keyword evidence="5" id="KW-0472">Membrane</keyword>
<feature type="domain" description="DNA mismatch repair protein MutS core" evidence="6">
    <location>
        <begin position="127"/>
        <end position="411"/>
    </location>
</feature>
<keyword evidence="5" id="KW-1133">Transmembrane helix</keyword>
<dbReference type="SMART" id="SM00533">
    <property type="entry name" value="MUTSd"/>
    <property type="match status" value="1"/>
</dbReference>
<dbReference type="SUPFAM" id="SSF48334">
    <property type="entry name" value="DNA repair protein MutS, domain III"/>
    <property type="match status" value="1"/>
</dbReference>
<dbReference type="SMART" id="SM00534">
    <property type="entry name" value="MUTSac"/>
    <property type="match status" value="1"/>
</dbReference>
<evidence type="ECO:0000313" key="10">
    <source>
        <dbReference type="EMBL" id="UYU89742.1"/>
    </source>
</evidence>
<organism evidence="8 11">
    <name type="scientific">Bacteroides thetaiotaomicron</name>
    <dbReference type="NCBI Taxonomy" id="818"/>
    <lineage>
        <taxon>Bacteria</taxon>
        <taxon>Pseudomonadati</taxon>
        <taxon>Bacteroidota</taxon>
        <taxon>Bacteroidia</taxon>
        <taxon>Bacteroidales</taxon>
        <taxon>Bacteroidaceae</taxon>
        <taxon>Bacteroides</taxon>
    </lineage>
</organism>
<dbReference type="Gene3D" id="3.40.50.300">
    <property type="entry name" value="P-loop containing nucleotide triphosphate hydrolases"/>
    <property type="match status" value="1"/>
</dbReference>
<keyword evidence="5" id="KW-0812">Transmembrane</keyword>
<protein>
    <submittedName>
        <fullName evidence="8">Uncharacterized protein</fullName>
    </submittedName>
</protein>
<accession>A0A139KCY3</accession>
<dbReference type="EMBL" id="CP083680">
    <property type="protein sequence ID" value="UYU68516.1"/>
    <property type="molecule type" value="Genomic_DNA"/>
</dbReference>
<proteinExistence type="predicted"/>
<feature type="transmembrane region" description="Helical" evidence="5">
    <location>
        <begin position="55"/>
        <end position="73"/>
    </location>
</feature>
<dbReference type="Gene3D" id="1.10.1420.10">
    <property type="match status" value="1"/>
</dbReference>